<dbReference type="AlphaFoldDB" id="A0AAQ3S901"/>
<dbReference type="InterPro" id="IPR036641">
    <property type="entry name" value="HPT_dom_sf"/>
</dbReference>
<keyword evidence="1 2" id="KW-0902">Two-component regulatory system</keyword>
<proteinExistence type="predicted"/>
<dbReference type="Gene3D" id="1.20.120.160">
    <property type="entry name" value="HPT domain"/>
    <property type="match status" value="1"/>
</dbReference>
<evidence type="ECO:0000313" key="5">
    <source>
        <dbReference type="Proteomes" id="UP001374535"/>
    </source>
</evidence>
<evidence type="ECO:0000313" key="4">
    <source>
        <dbReference type="EMBL" id="WVZ23769.1"/>
    </source>
</evidence>
<sequence>MLKIMKSLKLQLSETLKSMKQQGLVDDQFSLVYSLKSSIEDHFFIEIISEFCTCAREDIKLLTQIMNEEVWNYDLMKEYVYKVKGSSSSFGACTMAAALTAFERAIDSARKEDCLKALKQTQREFNALQEKLHACLQIFPSKLSFTPKYFRSAPKHFRYALKDVRSASKDLRFTLKDHRSTPKSIRSASRHHSQCVSASQALRIGSPVVGRRSCRGWSREWWKKKLSQTEP</sequence>
<dbReference type="GO" id="GO:0005634">
    <property type="term" value="C:nucleus"/>
    <property type="evidence" value="ECO:0007669"/>
    <property type="project" value="UniProtKB-SubCell"/>
</dbReference>
<reference evidence="4 5" key="1">
    <citation type="journal article" date="2023" name="Life. Sci Alliance">
        <title>Evolutionary insights into 3D genome organization and epigenetic landscape of Vigna mungo.</title>
        <authorList>
            <person name="Junaid A."/>
            <person name="Singh B."/>
            <person name="Bhatia S."/>
        </authorList>
    </citation>
    <scope>NUCLEOTIDE SEQUENCE [LARGE SCALE GENOMIC DNA]</scope>
    <source>
        <strain evidence="4">Urdbean</strain>
    </source>
</reference>
<comment type="function">
    <text evidence="2">Functions as a two-component phosphorelay mediators between cytokinin sensor histidine kinases and response regulators (B-type ARRs). Plays an important role in propagating cytokinin signal transduction.</text>
</comment>
<protein>
    <recommendedName>
        <fullName evidence="2">Histidine-containing phosphotransfer protein</fullName>
    </recommendedName>
</protein>
<dbReference type="GO" id="GO:0043424">
    <property type="term" value="F:protein histidine kinase binding"/>
    <property type="evidence" value="ECO:0007669"/>
    <property type="project" value="UniProtKB-UniRule"/>
</dbReference>
<comment type="subcellular location">
    <subcellularLocation>
        <location evidence="2">Cytoplasm</location>
        <location evidence="2">Cytosol</location>
    </subcellularLocation>
    <subcellularLocation>
        <location evidence="2">Nucleus</location>
    </subcellularLocation>
</comment>
<dbReference type="InterPro" id="IPR045871">
    <property type="entry name" value="AHP1-5/YPD1"/>
</dbReference>
<comment type="domain">
    <text evidence="2">Histidine-containing phosphotransfer domain (HPt) contains an active histidine that mediates the phosphotransfer.</text>
</comment>
<keyword evidence="3" id="KW-0175">Coiled coil</keyword>
<keyword evidence="5" id="KW-1185">Reference proteome</keyword>
<dbReference type="Proteomes" id="UP001374535">
    <property type="component" value="Chromosome 1"/>
</dbReference>
<keyword evidence="2" id="KW-0932">Cytokinin signaling pathway</keyword>
<dbReference type="GO" id="GO:0009736">
    <property type="term" value="P:cytokinin-activated signaling pathway"/>
    <property type="evidence" value="ECO:0007669"/>
    <property type="project" value="UniProtKB-KW"/>
</dbReference>
<dbReference type="GO" id="GO:0009927">
    <property type="term" value="F:histidine phosphotransfer kinase activity"/>
    <property type="evidence" value="ECO:0007669"/>
    <property type="project" value="UniProtKB-UniRule"/>
</dbReference>
<dbReference type="SUPFAM" id="SSF47226">
    <property type="entry name" value="Histidine-containing phosphotransfer domain, HPT domain"/>
    <property type="match status" value="1"/>
</dbReference>
<dbReference type="PANTHER" id="PTHR28242:SF63">
    <property type="entry name" value="HISTIDINE-CONTAINING PHOSPHOTRANSFER PROTEIN"/>
    <property type="match status" value="1"/>
</dbReference>
<dbReference type="GO" id="GO:0005829">
    <property type="term" value="C:cytosol"/>
    <property type="evidence" value="ECO:0007669"/>
    <property type="project" value="UniProtKB-SubCell"/>
</dbReference>
<dbReference type="GO" id="GO:0000160">
    <property type="term" value="P:phosphorelay signal transduction system"/>
    <property type="evidence" value="ECO:0007669"/>
    <property type="project" value="UniProtKB-UniRule"/>
</dbReference>
<gene>
    <name evidence="4" type="ORF">V8G54_002313</name>
</gene>
<name>A0AAQ3S901_VIGMU</name>
<evidence type="ECO:0000256" key="2">
    <source>
        <dbReference type="RuleBase" id="RU369004"/>
    </source>
</evidence>
<organism evidence="4 5">
    <name type="scientific">Vigna mungo</name>
    <name type="common">Black gram</name>
    <name type="synonym">Phaseolus mungo</name>
    <dbReference type="NCBI Taxonomy" id="3915"/>
    <lineage>
        <taxon>Eukaryota</taxon>
        <taxon>Viridiplantae</taxon>
        <taxon>Streptophyta</taxon>
        <taxon>Embryophyta</taxon>
        <taxon>Tracheophyta</taxon>
        <taxon>Spermatophyta</taxon>
        <taxon>Magnoliopsida</taxon>
        <taxon>eudicotyledons</taxon>
        <taxon>Gunneridae</taxon>
        <taxon>Pentapetalae</taxon>
        <taxon>rosids</taxon>
        <taxon>fabids</taxon>
        <taxon>Fabales</taxon>
        <taxon>Fabaceae</taxon>
        <taxon>Papilionoideae</taxon>
        <taxon>50 kb inversion clade</taxon>
        <taxon>NPAAA clade</taxon>
        <taxon>indigoferoid/millettioid clade</taxon>
        <taxon>Phaseoleae</taxon>
        <taxon>Vigna</taxon>
    </lineage>
</organism>
<feature type="coiled-coil region" evidence="3">
    <location>
        <begin position="111"/>
        <end position="138"/>
    </location>
</feature>
<accession>A0AAQ3S901</accession>
<dbReference type="EMBL" id="CP144700">
    <property type="protein sequence ID" value="WVZ23769.1"/>
    <property type="molecule type" value="Genomic_DNA"/>
</dbReference>
<evidence type="ECO:0000256" key="1">
    <source>
        <dbReference type="ARBA" id="ARBA00023012"/>
    </source>
</evidence>
<evidence type="ECO:0000256" key="3">
    <source>
        <dbReference type="SAM" id="Coils"/>
    </source>
</evidence>
<dbReference type="PANTHER" id="PTHR28242">
    <property type="entry name" value="PHOSPHORELAY INTERMEDIATE PROTEIN YPD1"/>
    <property type="match status" value="1"/>
</dbReference>